<evidence type="ECO:0000313" key="1">
    <source>
        <dbReference type="EMBL" id="RAM01856.1"/>
    </source>
</evidence>
<sequence>MGSRPSPCGHLTDTTSTSLQLQEKRLPLNPEPVAAIFWGQIIEYLAPRINRAAAQTRAFVQVLNI</sequence>
<evidence type="ECO:0000313" key="2">
    <source>
        <dbReference type="Proteomes" id="UP000248798"/>
    </source>
</evidence>
<reference evidence="1 2" key="1">
    <citation type="submission" date="2018-06" db="EMBL/GenBank/DDBJ databases">
        <title>Complete Genome Sequence of Desulfobacter hydrogenophilus (DSM3380).</title>
        <authorList>
            <person name="Marietou A."/>
            <person name="Schreiber L."/>
            <person name="Marshall I."/>
            <person name="Jorgensen B."/>
        </authorList>
    </citation>
    <scope>NUCLEOTIDE SEQUENCE [LARGE SCALE GENOMIC DNA]</scope>
    <source>
        <strain evidence="1 2">DSM 3380</strain>
    </source>
</reference>
<dbReference type="Proteomes" id="UP000248798">
    <property type="component" value="Unassembled WGS sequence"/>
</dbReference>
<dbReference type="AlphaFoldDB" id="A0A328FCA9"/>
<gene>
    <name evidence="1" type="ORF">DO021_11335</name>
</gene>
<accession>A0A328FCA9</accession>
<dbReference type="EMBL" id="QLNI01000021">
    <property type="protein sequence ID" value="RAM01856.1"/>
    <property type="molecule type" value="Genomic_DNA"/>
</dbReference>
<organism evidence="1 2">
    <name type="scientific">Desulfobacter hydrogenophilus</name>
    <dbReference type="NCBI Taxonomy" id="2291"/>
    <lineage>
        <taxon>Bacteria</taxon>
        <taxon>Pseudomonadati</taxon>
        <taxon>Thermodesulfobacteriota</taxon>
        <taxon>Desulfobacteria</taxon>
        <taxon>Desulfobacterales</taxon>
        <taxon>Desulfobacteraceae</taxon>
        <taxon>Desulfobacter</taxon>
    </lineage>
</organism>
<proteinExistence type="predicted"/>
<name>A0A328FCA9_9BACT</name>
<protein>
    <submittedName>
        <fullName evidence="1">Uncharacterized protein</fullName>
    </submittedName>
</protein>
<comment type="caution">
    <text evidence="1">The sequence shown here is derived from an EMBL/GenBank/DDBJ whole genome shotgun (WGS) entry which is preliminary data.</text>
</comment>